<name>E7RV05_9BURK</name>
<accession>E7RV05</accession>
<dbReference type="GO" id="GO:0000270">
    <property type="term" value="P:peptidoglycan metabolic process"/>
    <property type="evidence" value="ECO:0007669"/>
    <property type="project" value="InterPro"/>
</dbReference>
<dbReference type="PANTHER" id="PTHR37423:SF2">
    <property type="entry name" value="MEMBRANE-BOUND LYTIC MUREIN TRANSGLYCOSYLASE C"/>
    <property type="match status" value="1"/>
</dbReference>
<dbReference type="Pfam" id="PF01464">
    <property type="entry name" value="SLT"/>
    <property type="match status" value="1"/>
</dbReference>
<reference evidence="5 6" key="1">
    <citation type="submission" date="2010-12" db="EMBL/GenBank/DDBJ databases">
        <authorList>
            <person name="Muzny D."/>
            <person name="Qin X."/>
            <person name="Deng J."/>
            <person name="Jiang H."/>
            <person name="Liu Y."/>
            <person name="Qu J."/>
            <person name="Song X.-Z."/>
            <person name="Zhang L."/>
            <person name="Thornton R."/>
            <person name="Coyle M."/>
            <person name="Francisco L."/>
            <person name="Jackson L."/>
            <person name="Javaid M."/>
            <person name="Korchina V."/>
            <person name="Kovar C."/>
            <person name="Mata R."/>
            <person name="Mathew T."/>
            <person name="Ngo R."/>
            <person name="Nguyen L."/>
            <person name="Nguyen N."/>
            <person name="Okwuonu G."/>
            <person name="Ongeri F."/>
            <person name="Pham C."/>
            <person name="Simmons D."/>
            <person name="Wilczek-Boney K."/>
            <person name="Hale W."/>
            <person name="Jakkamsetti A."/>
            <person name="Pham P."/>
            <person name="Ruth R."/>
            <person name="San Lucas F."/>
            <person name="Warren J."/>
            <person name="Zhang J."/>
            <person name="Zhao Z."/>
            <person name="Zhou C."/>
            <person name="Zhu D."/>
            <person name="Lee S."/>
            <person name="Bess C."/>
            <person name="Blankenburg K."/>
            <person name="Forbes L."/>
            <person name="Fu Q."/>
            <person name="Gubbala S."/>
            <person name="Hirani K."/>
            <person name="Jayaseelan J.C."/>
            <person name="Lara F."/>
            <person name="Munidasa M."/>
            <person name="Palculict T."/>
            <person name="Patil S."/>
            <person name="Pu L.-L."/>
            <person name="Saada N."/>
            <person name="Tang L."/>
            <person name="Weissenberger G."/>
            <person name="Zhu Y."/>
            <person name="Hemphill L."/>
            <person name="Shang Y."/>
            <person name="Youmans B."/>
            <person name="Ayvaz T."/>
            <person name="Ross M."/>
            <person name="Santibanez J."/>
            <person name="Aqrawi P."/>
            <person name="Gross S."/>
            <person name="Joshi V."/>
            <person name="Fowler G."/>
            <person name="Nazareth L."/>
            <person name="Reid J."/>
            <person name="Worley K."/>
            <person name="Petrosino J."/>
            <person name="Highlander S."/>
            <person name="Gibbs R."/>
        </authorList>
    </citation>
    <scope>NUCLEOTIDE SEQUENCE [LARGE SCALE GENOMIC DNA]</scope>
    <source>
        <strain evidence="5 6">ATCC 51599</strain>
    </source>
</reference>
<dbReference type="RefSeq" id="WP_005672532.1">
    <property type="nucleotide sequence ID" value="NZ_CP146288.1"/>
</dbReference>
<dbReference type="GO" id="GO:0008933">
    <property type="term" value="F:peptidoglycan lytic transglycosylase activity"/>
    <property type="evidence" value="ECO:0007669"/>
    <property type="project" value="InterPro"/>
</dbReference>
<feature type="chain" id="PRO_5003224272" evidence="3">
    <location>
        <begin position="30"/>
        <end position="454"/>
    </location>
</feature>
<feature type="signal peptide" evidence="3">
    <location>
        <begin position="1"/>
        <end position="29"/>
    </location>
</feature>
<dbReference type="AlphaFoldDB" id="E7RV05"/>
<dbReference type="InterPro" id="IPR008258">
    <property type="entry name" value="Transglycosylase_SLT_dom_1"/>
</dbReference>
<comment type="similarity">
    <text evidence="1">Belongs to the transglycosylase Slt family.</text>
</comment>
<evidence type="ECO:0000313" key="6">
    <source>
        <dbReference type="Proteomes" id="UP000011021"/>
    </source>
</evidence>
<dbReference type="SUPFAM" id="SSF53955">
    <property type="entry name" value="Lysozyme-like"/>
    <property type="match status" value="1"/>
</dbReference>
<dbReference type="InterPro" id="IPR006597">
    <property type="entry name" value="Sel1-like"/>
</dbReference>
<dbReference type="PANTHER" id="PTHR37423">
    <property type="entry name" value="SOLUBLE LYTIC MUREIN TRANSGLYCOSYLASE-RELATED"/>
    <property type="match status" value="1"/>
</dbReference>
<dbReference type="Gene3D" id="1.25.40.10">
    <property type="entry name" value="Tetratricopeptide repeat domain"/>
    <property type="match status" value="1"/>
</dbReference>
<dbReference type="Gene3D" id="1.10.530.10">
    <property type="match status" value="1"/>
</dbReference>
<protein>
    <submittedName>
        <fullName evidence="5">Transglycosylase SLT domain protein</fullName>
    </submittedName>
</protein>
<dbReference type="HOGENOM" id="CLU_602423_0_0_4"/>
<feature type="domain" description="Transglycosylase SLT" evidence="4">
    <location>
        <begin position="298"/>
        <end position="394"/>
    </location>
</feature>
<dbReference type="CDD" id="cd00254">
    <property type="entry name" value="LT-like"/>
    <property type="match status" value="1"/>
</dbReference>
<dbReference type="PROSITE" id="PS00922">
    <property type="entry name" value="TRANSGLYCOSYLASE"/>
    <property type="match status" value="1"/>
</dbReference>
<evidence type="ECO:0000259" key="4">
    <source>
        <dbReference type="Pfam" id="PF01464"/>
    </source>
</evidence>
<dbReference type="InterPro" id="IPR000189">
    <property type="entry name" value="Transglyc_AS"/>
</dbReference>
<feature type="region of interest" description="Disordered" evidence="2">
    <location>
        <begin position="105"/>
        <end position="130"/>
    </location>
</feature>
<dbReference type="InterPro" id="IPR023346">
    <property type="entry name" value="Lysozyme-like_dom_sf"/>
</dbReference>
<keyword evidence="3" id="KW-0732">Signal</keyword>
<evidence type="ECO:0000256" key="2">
    <source>
        <dbReference type="SAM" id="MobiDB-lite"/>
    </source>
</evidence>
<dbReference type="Pfam" id="PF08238">
    <property type="entry name" value="Sel1"/>
    <property type="match status" value="2"/>
</dbReference>
<dbReference type="GO" id="GO:0016020">
    <property type="term" value="C:membrane"/>
    <property type="evidence" value="ECO:0007669"/>
    <property type="project" value="InterPro"/>
</dbReference>
<keyword evidence="6" id="KW-1185">Reference proteome</keyword>
<evidence type="ECO:0000256" key="1">
    <source>
        <dbReference type="ARBA" id="ARBA00007734"/>
    </source>
</evidence>
<comment type="caution">
    <text evidence="5">The sequence shown here is derived from an EMBL/GenBank/DDBJ whole genome shotgun (WGS) entry which is preliminary data.</text>
</comment>
<sequence length="454" mass="48946">MAANPKRAPLSARHLLGSTLLLLSASAAAQTGGPIGGPVGAPTGANGATGGSYYQGSRGALASPNGNWSSGRAGRGAYGMDRRNQSYNTYRATGYEVQPQIRNVPGQAQPSAALQKKVRPGQEDATRRVAGNTRRSIDEPINLSSLTKKVARKEVSAIEHYRDMVQQGMMAESGLSGRPDYGRAQALYCEAARGGYPDAMVRLGWIYEEGKGVPKNTDMAATLFQRAARFGSDIAQDLTQRYKMGKEVLPPCVKGSIVEKGSAERSASVTELAALSNHTARSRNPVAGAARTKIVNHVIAEARKYKLDPRLVLAVMSTESAFNPNARSDRNAFGLMQIIPETAERFGVTDIMDPVQNIRGGMAYLRWLLNYYRGDVSLVLAAYNAGEGAVDRYNGVPPYAETLAYVQRIRAAYPFDFHPYDPSATASSSMFKEKGKPKDTTLSANQPTSRDRNS</sequence>
<evidence type="ECO:0000256" key="3">
    <source>
        <dbReference type="SAM" id="SignalP"/>
    </source>
</evidence>
<organism evidence="5 6">
    <name type="scientific">Lautropia mirabilis ATCC 51599</name>
    <dbReference type="NCBI Taxonomy" id="887898"/>
    <lineage>
        <taxon>Bacteria</taxon>
        <taxon>Pseudomonadati</taxon>
        <taxon>Pseudomonadota</taxon>
        <taxon>Betaproteobacteria</taxon>
        <taxon>Burkholderiales</taxon>
        <taxon>Burkholderiaceae</taxon>
        <taxon>Lautropia</taxon>
    </lineage>
</organism>
<dbReference type="InterPro" id="IPR011990">
    <property type="entry name" value="TPR-like_helical_dom_sf"/>
</dbReference>
<dbReference type="EMBL" id="AEQP01000002">
    <property type="protein sequence ID" value="EFV95609.1"/>
    <property type="molecule type" value="Genomic_DNA"/>
</dbReference>
<evidence type="ECO:0000313" key="5">
    <source>
        <dbReference type="EMBL" id="EFV95609.1"/>
    </source>
</evidence>
<dbReference type="eggNOG" id="COG0741">
    <property type="taxonomic scope" value="Bacteria"/>
</dbReference>
<dbReference type="Proteomes" id="UP000011021">
    <property type="component" value="Unassembled WGS sequence"/>
</dbReference>
<dbReference type="SMART" id="SM00671">
    <property type="entry name" value="SEL1"/>
    <property type="match status" value="1"/>
</dbReference>
<feature type="region of interest" description="Disordered" evidence="2">
    <location>
        <begin position="61"/>
        <end position="80"/>
    </location>
</feature>
<proteinExistence type="inferred from homology"/>
<dbReference type="STRING" id="887898.HMPREF0551_0517"/>
<dbReference type="SUPFAM" id="SSF81901">
    <property type="entry name" value="HCP-like"/>
    <property type="match status" value="1"/>
</dbReference>
<feature type="region of interest" description="Disordered" evidence="2">
    <location>
        <begin position="425"/>
        <end position="454"/>
    </location>
</feature>
<gene>
    <name evidence="5" type="ORF">HMPREF0551_0517</name>
</gene>